<organism evidence="2 3">
    <name type="scientific">Actinacidiphila cocklensis</name>
    <dbReference type="NCBI Taxonomy" id="887465"/>
    <lineage>
        <taxon>Bacteria</taxon>
        <taxon>Bacillati</taxon>
        <taxon>Actinomycetota</taxon>
        <taxon>Actinomycetes</taxon>
        <taxon>Kitasatosporales</taxon>
        <taxon>Streptomycetaceae</taxon>
        <taxon>Actinacidiphila</taxon>
    </lineage>
</organism>
<evidence type="ECO:0000256" key="1">
    <source>
        <dbReference type="SAM" id="MobiDB-lite"/>
    </source>
</evidence>
<name>A0A9W4DVP2_9ACTN</name>
<comment type="caution">
    <text evidence="2">The sequence shown here is derived from an EMBL/GenBank/DDBJ whole genome shotgun (WGS) entry which is preliminary data.</text>
</comment>
<evidence type="ECO:0000313" key="3">
    <source>
        <dbReference type="Proteomes" id="UP001152519"/>
    </source>
</evidence>
<reference evidence="2" key="1">
    <citation type="submission" date="2021-05" db="EMBL/GenBank/DDBJ databases">
        <authorList>
            <person name="Arsene-Ploetze F."/>
        </authorList>
    </citation>
    <scope>NUCLEOTIDE SEQUENCE</scope>
    <source>
        <strain evidence="2">DSM 42138</strain>
    </source>
</reference>
<dbReference type="EMBL" id="CAJSLV010000070">
    <property type="protein sequence ID" value="CAG6396329.1"/>
    <property type="molecule type" value="Genomic_DNA"/>
</dbReference>
<sequence length="106" mass="11861">MLSPRRDNTRGRQNEQISKNRHQSLRSGDPLGHETARVMSDIAAPRYPLTDAKHERAGQARTARRKKSQPVRQQATTPGGEIEKAAPASLRKRPPTCENAGRDDRI</sequence>
<dbReference type="AlphaFoldDB" id="A0A9W4DVP2"/>
<protein>
    <submittedName>
        <fullName evidence="2">Uncharacterized protein</fullName>
    </submittedName>
</protein>
<feature type="compositionally biased region" description="Basic and acidic residues" evidence="1">
    <location>
        <begin position="1"/>
        <end position="13"/>
    </location>
</feature>
<evidence type="ECO:0000313" key="2">
    <source>
        <dbReference type="EMBL" id="CAG6396329.1"/>
    </source>
</evidence>
<accession>A0A9W4DVP2</accession>
<feature type="region of interest" description="Disordered" evidence="1">
    <location>
        <begin position="1"/>
        <end position="106"/>
    </location>
</feature>
<dbReference type="Proteomes" id="UP001152519">
    <property type="component" value="Unassembled WGS sequence"/>
</dbReference>
<keyword evidence="3" id="KW-1185">Reference proteome</keyword>
<gene>
    <name evidence="2" type="ORF">SCOCK_40249</name>
</gene>
<proteinExistence type="predicted"/>